<evidence type="ECO:0000313" key="2">
    <source>
        <dbReference type="Proteomes" id="UP001546774"/>
    </source>
</evidence>
<organism evidence="1 2">
    <name type="scientific">Lachnospira intestinalis</name>
    <dbReference type="NCBI Taxonomy" id="3133158"/>
    <lineage>
        <taxon>Bacteria</taxon>
        <taxon>Bacillati</taxon>
        <taxon>Bacillota</taxon>
        <taxon>Clostridia</taxon>
        <taxon>Lachnospirales</taxon>
        <taxon>Lachnospiraceae</taxon>
        <taxon>Lachnospira</taxon>
    </lineage>
</organism>
<sequence length="73" mass="8141">MEIYEMIELEDCPRCLGPSILEEENSGYYVMCMDCGCQSATFGFKDDAGRLEAAKRTAELWNAGKVIFNGFGD</sequence>
<name>A0ABV1H7S8_9FIRM</name>
<gene>
    <name evidence="1" type="ORF">WMO37_09390</name>
</gene>
<comment type="caution">
    <text evidence="1">The sequence shown here is derived from an EMBL/GenBank/DDBJ whole genome shotgun (WGS) entry which is preliminary data.</text>
</comment>
<keyword evidence="2" id="KW-1185">Reference proteome</keyword>
<dbReference type="EMBL" id="JBBMFS010000007">
    <property type="protein sequence ID" value="MEQ2555217.1"/>
    <property type="molecule type" value="Genomic_DNA"/>
</dbReference>
<dbReference type="Proteomes" id="UP001546774">
    <property type="component" value="Unassembled WGS sequence"/>
</dbReference>
<evidence type="ECO:0000313" key="1">
    <source>
        <dbReference type="EMBL" id="MEQ2555217.1"/>
    </source>
</evidence>
<accession>A0ABV1H7S8</accession>
<dbReference type="Pfam" id="PF14354">
    <property type="entry name" value="Lar_restr_allev"/>
    <property type="match status" value="1"/>
</dbReference>
<protein>
    <submittedName>
        <fullName evidence="1">Lar family restriction alleviation protein</fullName>
    </submittedName>
</protein>
<reference evidence="1" key="1">
    <citation type="submission" date="2024-03" db="EMBL/GenBank/DDBJ databases">
        <title>Human intestinal bacterial collection.</title>
        <authorList>
            <person name="Pauvert C."/>
            <person name="Hitch T.C.A."/>
            <person name="Clavel T."/>
        </authorList>
    </citation>
    <scope>NUCLEOTIDE SEQUENCE [LARGE SCALE GENOMIC DNA]</scope>
    <source>
        <strain evidence="1">CLA-AA-H89B</strain>
    </source>
</reference>
<proteinExistence type="predicted"/>